<evidence type="ECO:0000313" key="3">
    <source>
        <dbReference type="EMBL" id="GAK50503.1"/>
    </source>
</evidence>
<dbReference type="HOGENOM" id="CLU_1259376_0_0_0"/>
<organism evidence="3">
    <name type="scientific">Candidatus Moduliflexus flocculans</name>
    <dbReference type="NCBI Taxonomy" id="1499966"/>
    <lineage>
        <taxon>Bacteria</taxon>
        <taxon>Candidatus Moduliflexota</taxon>
        <taxon>Candidatus Moduliflexia</taxon>
        <taxon>Candidatus Moduliflexales</taxon>
        <taxon>Candidatus Moduliflexaceae</taxon>
    </lineage>
</organism>
<gene>
    <name evidence="3" type="ORF">U14_01734</name>
</gene>
<dbReference type="GO" id="GO:0007165">
    <property type="term" value="P:signal transduction"/>
    <property type="evidence" value="ECO:0007669"/>
    <property type="project" value="InterPro"/>
</dbReference>
<dbReference type="PROSITE" id="PS50104">
    <property type="entry name" value="TIR"/>
    <property type="match status" value="1"/>
</dbReference>
<dbReference type="InterPro" id="IPR000157">
    <property type="entry name" value="TIR_dom"/>
</dbReference>
<sequence>MSEQKAIPITKEQPLTLELPDATCRLTLRYEENSHSEKSISESKGNSIKPGGMQVRRYGGKYPEKEPAINFDKKPTGSSPSTEKLKIFVSYNTNDFPEVEQIIQKLKEHNQIKAWIDIEQIEPGDLIRKVLQQAILESICVLIFIGTDIGRWQEIEIDLSIQQGVEEQLHLIPVLLPGIDNIPQDLSVLKRWNYVSLKSMYDDNALKRLIRGIMKSKSR</sequence>
<dbReference type="Proteomes" id="UP000030700">
    <property type="component" value="Unassembled WGS sequence"/>
</dbReference>
<name>A0A0S6VSZ6_9BACT</name>
<feature type="region of interest" description="Disordered" evidence="1">
    <location>
        <begin position="30"/>
        <end position="54"/>
    </location>
</feature>
<protein>
    <recommendedName>
        <fullName evidence="2">TIR domain-containing protein</fullName>
    </recommendedName>
</protein>
<keyword evidence="4" id="KW-1185">Reference proteome</keyword>
<accession>A0A0S6VSZ6</accession>
<reference evidence="3" key="1">
    <citation type="journal article" date="2015" name="PeerJ">
        <title>First genomic representation of candidate bacterial phylum KSB3 points to enhanced environmental sensing as a trigger of wastewater bulking.</title>
        <authorList>
            <person name="Sekiguchi Y."/>
            <person name="Ohashi A."/>
            <person name="Parks D.H."/>
            <person name="Yamauchi T."/>
            <person name="Tyson G.W."/>
            <person name="Hugenholtz P."/>
        </authorList>
    </citation>
    <scope>NUCLEOTIDE SEQUENCE [LARGE SCALE GENOMIC DNA]</scope>
</reference>
<evidence type="ECO:0000259" key="2">
    <source>
        <dbReference type="PROSITE" id="PS50104"/>
    </source>
</evidence>
<dbReference type="EMBL" id="DF820456">
    <property type="protein sequence ID" value="GAK50503.1"/>
    <property type="molecule type" value="Genomic_DNA"/>
</dbReference>
<dbReference type="SUPFAM" id="SSF52200">
    <property type="entry name" value="Toll/Interleukin receptor TIR domain"/>
    <property type="match status" value="1"/>
</dbReference>
<dbReference type="Gene3D" id="3.40.50.10140">
    <property type="entry name" value="Toll/interleukin-1 receptor homology (TIR) domain"/>
    <property type="match status" value="1"/>
</dbReference>
<dbReference type="AlphaFoldDB" id="A0A0S6VSZ6"/>
<evidence type="ECO:0000256" key="1">
    <source>
        <dbReference type="SAM" id="MobiDB-lite"/>
    </source>
</evidence>
<proteinExistence type="predicted"/>
<dbReference type="STRING" id="1499966.U14_01734"/>
<dbReference type="InterPro" id="IPR035897">
    <property type="entry name" value="Toll_tir_struct_dom_sf"/>
</dbReference>
<dbReference type="Pfam" id="PF13676">
    <property type="entry name" value="TIR_2"/>
    <property type="match status" value="1"/>
</dbReference>
<feature type="compositionally biased region" description="Basic and acidic residues" evidence="1">
    <location>
        <begin position="30"/>
        <end position="41"/>
    </location>
</feature>
<feature type="domain" description="TIR" evidence="2">
    <location>
        <begin position="83"/>
        <end position="214"/>
    </location>
</feature>
<evidence type="ECO:0000313" key="4">
    <source>
        <dbReference type="Proteomes" id="UP000030700"/>
    </source>
</evidence>